<sequence length="151" mass="16860">MAQRKHRQNVTAASGHPKHRHDNSSQAKDDTVDPSVFYTCPWVSSQIPYLLYRLLMAGGVLYYIWCDVLYMGVGFLLWLSLASNWSLILLAVYFTWGTALCAAHRPVQVSLPSLLTHGLRRSKMLPESYNTAHASSHPSFPGISELTGPSQ</sequence>
<evidence type="ECO:0000256" key="2">
    <source>
        <dbReference type="SAM" id="Phobius"/>
    </source>
</evidence>
<feature type="transmembrane region" description="Helical" evidence="2">
    <location>
        <begin position="60"/>
        <end position="79"/>
    </location>
</feature>
<feature type="transmembrane region" description="Helical" evidence="2">
    <location>
        <begin position="85"/>
        <end position="103"/>
    </location>
</feature>
<feature type="region of interest" description="Disordered" evidence="1">
    <location>
        <begin position="130"/>
        <end position="151"/>
    </location>
</feature>
<gene>
    <name evidence="3" type="ORF">BRAFLDRAFT_75349</name>
</gene>
<protein>
    <submittedName>
        <fullName evidence="3">Uncharacterized protein</fullName>
    </submittedName>
</protein>
<feature type="region of interest" description="Disordered" evidence="1">
    <location>
        <begin position="1"/>
        <end position="30"/>
    </location>
</feature>
<keyword evidence="2" id="KW-0472">Membrane</keyword>
<dbReference type="EMBL" id="GG666464">
    <property type="protein sequence ID" value="EEN68538.1"/>
    <property type="molecule type" value="Genomic_DNA"/>
</dbReference>
<accession>C3XUG4</accession>
<keyword evidence="2" id="KW-1133">Transmembrane helix</keyword>
<proteinExistence type="predicted"/>
<name>C3XUG4_BRAFL</name>
<evidence type="ECO:0000313" key="3">
    <source>
        <dbReference type="EMBL" id="EEN68538.1"/>
    </source>
</evidence>
<dbReference type="AlphaFoldDB" id="C3XUG4"/>
<reference evidence="3" key="1">
    <citation type="journal article" date="2008" name="Nature">
        <title>The amphioxus genome and the evolution of the chordate karyotype.</title>
        <authorList>
            <consortium name="US DOE Joint Genome Institute (JGI-PGF)"/>
            <person name="Putnam N.H."/>
            <person name="Butts T."/>
            <person name="Ferrier D.E.K."/>
            <person name="Furlong R.F."/>
            <person name="Hellsten U."/>
            <person name="Kawashima T."/>
            <person name="Robinson-Rechavi M."/>
            <person name="Shoguchi E."/>
            <person name="Terry A."/>
            <person name="Yu J.-K."/>
            <person name="Benito-Gutierrez E.L."/>
            <person name="Dubchak I."/>
            <person name="Garcia-Fernandez J."/>
            <person name="Gibson-Brown J.J."/>
            <person name="Grigoriev I.V."/>
            <person name="Horton A.C."/>
            <person name="de Jong P.J."/>
            <person name="Jurka J."/>
            <person name="Kapitonov V.V."/>
            <person name="Kohara Y."/>
            <person name="Kuroki Y."/>
            <person name="Lindquist E."/>
            <person name="Lucas S."/>
            <person name="Osoegawa K."/>
            <person name="Pennacchio L.A."/>
            <person name="Salamov A.A."/>
            <person name="Satou Y."/>
            <person name="Sauka-Spengler T."/>
            <person name="Schmutz J."/>
            <person name="Shin-I T."/>
            <person name="Toyoda A."/>
            <person name="Bronner-Fraser M."/>
            <person name="Fujiyama A."/>
            <person name="Holland L.Z."/>
            <person name="Holland P.W.H."/>
            <person name="Satoh N."/>
            <person name="Rokhsar D.S."/>
        </authorList>
    </citation>
    <scope>NUCLEOTIDE SEQUENCE [LARGE SCALE GENOMIC DNA]</scope>
    <source>
        <strain evidence="3">S238N-H82</strain>
        <tissue evidence="3">Testes</tissue>
    </source>
</reference>
<dbReference type="InParanoid" id="C3XUG4"/>
<evidence type="ECO:0000256" key="1">
    <source>
        <dbReference type="SAM" id="MobiDB-lite"/>
    </source>
</evidence>
<keyword evidence="2" id="KW-0812">Transmembrane</keyword>
<organism>
    <name type="scientific">Branchiostoma floridae</name>
    <name type="common">Florida lancelet</name>
    <name type="synonym">Amphioxus</name>
    <dbReference type="NCBI Taxonomy" id="7739"/>
    <lineage>
        <taxon>Eukaryota</taxon>
        <taxon>Metazoa</taxon>
        <taxon>Chordata</taxon>
        <taxon>Cephalochordata</taxon>
        <taxon>Leptocardii</taxon>
        <taxon>Amphioxiformes</taxon>
        <taxon>Branchiostomatidae</taxon>
        <taxon>Branchiostoma</taxon>
    </lineage>
</organism>